<keyword evidence="6" id="KW-0498">Mitosis</keyword>
<dbReference type="GO" id="GO:0005874">
    <property type="term" value="C:microtubule"/>
    <property type="evidence" value="ECO:0007669"/>
    <property type="project" value="UniProtKB-KW"/>
</dbReference>
<proteinExistence type="inferred from homology"/>
<dbReference type="InterPro" id="IPR026243">
    <property type="entry name" value="HAUS1"/>
</dbReference>
<accession>A0A7S3LU36</accession>
<keyword evidence="9" id="KW-0131">Cell cycle</keyword>
<evidence type="ECO:0000313" key="11">
    <source>
        <dbReference type="EMBL" id="CAE0264041.1"/>
    </source>
</evidence>
<dbReference type="AlphaFoldDB" id="A0A7S3LU36"/>
<dbReference type="GO" id="GO:0051225">
    <property type="term" value="P:spindle assembly"/>
    <property type="evidence" value="ECO:0007669"/>
    <property type="project" value="InterPro"/>
</dbReference>
<comment type="similarity">
    <text evidence="2">Belongs to the HAUS1 family.</text>
</comment>
<keyword evidence="8" id="KW-0206">Cytoskeleton</keyword>
<evidence type="ECO:0000256" key="8">
    <source>
        <dbReference type="ARBA" id="ARBA00023212"/>
    </source>
</evidence>
<evidence type="ECO:0000256" key="4">
    <source>
        <dbReference type="ARBA" id="ARBA00022618"/>
    </source>
</evidence>
<evidence type="ECO:0000256" key="10">
    <source>
        <dbReference type="SAM" id="Coils"/>
    </source>
</evidence>
<keyword evidence="7 10" id="KW-0175">Coiled coil</keyword>
<keyword evidence="5" id="KW-0493">Microtubule</keyword>
<name>A0A7S3LU36_9EUKA</name>
<gene>
    <name evidence="11" type="ORF">PBIL07802_LOCUS26344</name>
</gene>
<evidence type="ECO:0000256" key="6">
    <source>
        <dbReference type="ARBA" id="ARBA00022776"/>
    </source>
</evidence>
<evidence type="ECO:0000256" key="2">
    <source>
        <dbReference type="ARBA" id="ARBA00005479"/>
    </source>
</evidence>
<dbReference type="GO" id="GO:0070652">
    <property type="term" value="C:HAUS complex"/>
    <property type="evidence" value="ECO:0007669"/>
    <property type="project" value="InterPro"/>
</dbReference>
<dbReference type="GO" id="GO:0051301">
    <property type="term" value="P:cell division"/>
    <property type="evidence" value="ECO:0007669"/>
    <property type="project" value="UniProtKB-KW"/>
</dbReference>
<dbReference type="Pfam" id="PF25762">
    <property type="entry name" value="HAUS1"/>
    <property type="match status" value="1"/>
</dbReference>
<dbReference type="PANTHER" id="PTHR31570:SF1">
    <property type="entry name" value="HAUS AUGMIN-LIKE COMPLEX SUBUNIT 1"/>
    <property type="match status" value="1"/>
</dbReference>
<organism evidence="11">
    <name type="scientific">Palpitomonas bilix</name>
    <dbReference type="NCBI Taxonomy" id="652834"/>
    <lineage>
        <taxon>Eukaryota</taxon>
        <taxon>Eukaryota incertae sedis</taxon>
    </lineage>
</organism>
<evidence type="ECO:0000256" key="5">
    <source>
        <dbReference type="ARBA" id="ARBA00022701"/>
    </source>
</evidence>
<evidence type="ECO:0000256" key="7">
    <source>
        <dbReference type="ARBA" id="ARBA00023054"/>
    </source>
</evidence>
<reference evidence="11" key="1">
    <citation type="submission" date="2021-01" db="EMBL/GenBank/DDBJ databases">
        <authorList>
            <person name="Corre E."/>
            <person name="Pelletier E."/>
            <person name="Niang G."/>
            <person name="Scheremetjew M."/>
            <person name="Finn R."/>
            <person name="Kale V."/>
            <person name="Holt S."/>
            <person name="Cochrane G."/>
            <person name="Meng A."/>
            <person name="Brown T."/>
            <person name="Cohen L."/>
        </authorList>
    </citation>
    <scope>NUCLEOTIDE SEQUENCE</scope>
    <source>
        <strain evidence="11">NIES-2562</strain>
    </source>
</reference>
<keyword evidence="3" id="KW-0963">Cytoplasm</keyword>
<dbReference type="GO" id="GO:0005829">
    <property type="term" value="C:cytosol"/>
    <property type="evidence" value="ECO:0007669"/>
    <property type="project" value="TreeGrafter"/>
</dbReference>
<evidence type="ECO:0000256" key="1">
    <source>
        <dbReference type="ARBA" id="ARBA00004186"/>
    </source>
</evidence>
<protein>
    <submittedName>
        <fullName evidence="11">Uncharacterized protein</fullName>
    </submittedName>
</protein>
<keyword evidence="4" id="KW-0132">Cell division</keyword>
<feature type="coiled-coil region" evidence="10">
    <location>
        <begin position="141"/>
        <end position="199"/>
    </location>
</feature>
<comment type="subcellular location">
    <subcellularLocation>
        <location evidence="1">Cytoplasm</location>
        <location evidence="1">Cytoskeleton</location>
        <location evidence="1">Spindle</location>
    </subcellularLocation>
</comment>
<dbReference type="GO" id="GO:0005819">
    <property type="term" value="C:spindle"/>
    <property type="evidence" value="ECO:0007669"/>
    <property type="project" value="UniProtKB-SubCell"/>
</dbReference>
<evidence type="ECO:0000256" key="9">
    <source>
        <dbReference type="ARBA" id="ARBA00023306"/>
    </source>
</evidence>
<evidence type="ECO:0000256" key="3">
    <source>
        <dbReference type="ARBA" id="ARBA00022490"/>
    </source>
</evidence>
<sequence length="205" mass="23054">MFSLSKSAKQDLQLLASLAVQLGVDEHTKEGLLLALSEVVSAEHEVATTLAARYEHNRFLSAKAQKLLAKERTYRSQLEKAAKEMERMKPREEISSHIEAVQFFEKKCAEYESMVDETIRKCEALGLTSDPDRSEIGRDALEQVAVEVAEMEAEENSIRQEIEPFHQLPPDFRLAEAMVKEAELELTHLQGRVEQALAEGSGEGR</sequence>
<dbReference type="PANTHER" id="PTHR31570">
    <property type="entry name" value="HAUS AUGMIN-LIKE COMPLEX SUBUNIT 1"/>
    <property type="match status" value="1"/>
</dbReference>
<dbReference type="EMBL" id="HBIB01040471">
    <property type="protein sequence ID" value="CAE0264041.1"/>
    <property type="molecule type" value="Transcribed_RNA"/>
</dbReference>